<dbReference type="OrthoDB" id="1434341at2759"/>
<dbReference type="PROSITE" id="PS50158">
    <property type="entry name" value="ZF_CCHC"/>
    <property type="match status" value="1"/>
</dbReference>
<feature type="region of interest" description="Disordered" evidence="2">
    <location>
        <begin position="1"/>
        <end position="50"/>
    </location>
</feature>
<keyword evidence="1" id="KW-0863">Zinc-finger</keyword>
<organism evidence="4 5">
    <name type="scientific">Prunus armeniaca</name>
    <name type="common">Apricot</name>
    <name type="synonym">Armeniaca vulgaris</name>
    <dbReference type="NCBI Taxonomy" id="36596"/>
    <lineage>
        <taxon>Eukaryota</taxon>
        <taxon>Viridiplantae</taxon>
        <taxon>Streptophyta</taxon>
        <taxon>Embryophyta</taxon>
        <taxon>Tracheophyta</taxon>
        <taxon>Spermatophyta</taxon>
        <taxon>Magnoliopsida</taxon>
        <taxon>eudicotyledons</taxon>
        <taxon>Gunneridae</taxon>
        <taxon>Pentapetalae</taxon>
        <taxon>rosids</taxon>
        <taxon>fabids</taxon>
        <taxon>Rosales</taxon>
        <taxon>Rosaceae</taxon>
        <taxon>Amygdaloideae</taxon>
        <taxon>Amygdaleae</taxon>
        <taxon>Prunus</taxon>
    </lineage>
</organism>
<evidence type="ECO:0000259" key="3">
    <source>
        <dbReference type="PROSITE" id="PS50158"/>
    </source>
</evidence>
<evidence type="ECO:0000313" key="4">
    <source>
        <dbReference type="EMBL" id="CAB4317521.1"/>
    </source>
</evidence>
<dbReference type="AlphaFoldDB" id="A0A6J5XWH3"/>
<reference evidence="5" key="1">
    <citation type="journal article" date="2020" name="Genome Biol.">
        <title>Gamete binning: chromosome-level and haplotype-resolved genome assembly enabled by high-throughput single-cell sequencing of gamete genomes.</title>
        <authorList>
            <person name="Campoy J.A."/>
            <person name="Sun H."/>
            <person name="Goel M."/>
            <person name="Jiao W.-B."/>
            <person name="Folz-Donahue K."/>
            <person name="Wang N."/>
            <person name="Rubio M."/>
            <person name="Liu C."/>
            <person name="Kukat C."/>
            <person name="Ruiz D."/>
            <person name="Huettel B."/>
            <person name="Schneeberger K."/>
        </authorList>
    </citation>
    <scope>NUCLEOTIDE SEQUENCE [LARGE SCALE GENOMIC DNA]</scope>
    <source>
        <strain evidence="5">cv. Rojo Pasion</strain>
    </source>
</reference>
<dbReference type="Proteomes" id="UP000507245">
    <property type="component" value="Unassembled WGS sequence"/>
</dbReference>
<accession>A0A6J5XWH3</accession>
<name>A0A6J5XWH3_PRUAR</name>
<feature type="compositionally biased region" description="Basic residues" evidence="2">
    <location>
        <begin position="15"/>
        <end position="28"/>
    </location>
</feature>
<proteinExistence type="predicted"/>
<feature type="compositionally biased region" description="Pro residues" evidence="2">
    <location>
        <begin position="40"/>
        <end position="50"/>
    </location>
</feature>
<keyword evidence="1" id="KW-0479">Metal-binding</keyword>
<keyword evidence="5" id="KW-1185">Reference proteome</keyword>
<dbReference type="EMBL" id="CAEKKB010000007">
    <property type="protein sequence ID" value="CAB4317521.1"/>
    <property type="molecule type" value="Genomic_DNA"/>
</dbReference>
<dbReference type="GO" id="GO:0008270">
    <property type="term" value="F:zinc ion binding"/>
    <property type="evidence" value="ECO:0007669"/>
    <property type="project" value="UniProtKB-KW"/>
</dbReference>
<dbReference type="GO" id="GO:0003676">
    <property type="term" value="F:nucleic acid binding"/>
    <property type="evidence" value="ECO:0007669"/>
    <property type="project" value="InterPro"/>
</dbReference>
<gene>
    <name evidence="4" type="ORF">ORAREDHAP_LOCUS44316</name>
</gene>
<sequence length="186" mass="20755">MDQWVKGGLPPIRPPFRKRQPGRPKRLRTKEAAEVQVPTLNPPNPLPPGYTTPAAKLRRVFIKIRCGACGKEGHNRRGCGRQVEATQNGKVGQNEVQAVDNGNASQNDIASAQTNAARPKLTLPQSKKKLPQLKLKLRGAEEEEEAYAIHLQGCHLHNKLVAYYSCPTQIFYVCLYSNICCLWFLS</sequence>
<evidence type="ECO:0000256" key="2">
    <source>
        <dbReference type="SAM" id="MobiDB-lite"/>
    </source>
</evidence>
<feature type="domain" description="CCHC-type" evidence="3">
    <location>
        <begin position="65"/>
        <end position="79"/>
    </location>
</feature>
<keyword evidence="1" id="KW-0862">Zinc</keyword>
<dbReference type="InterPro" id="IPR001878">
    <property type="entry name" value="Znf_CCHC"/>
</dbReference>
<evidence type="ECO:0000256" key="1">
    <source>
        <dbReference type="PROSITE-ProRule" id="PRU00047"/>
    </source>
</evidence>
<protein>
    <recommendedName>
        <fullName evidence="3">CCHC-type domain-containing protein</fullName>
    </recommendedName>
</protein>
<evidence type="ECO:0000313" key="5">
    <source>
        <dbReference type="Proteomes" id="UP000507245"/>
    </source>
</evidence>